<dbReference type="Pfam" id="PF02687">
    <property type="entry name" value="FtsX"/>
    <property type="match status" value="1"/>
</dbReference>
<feature type="transmembrane region" description="Helical" evidence="6">
    <location>
        <begin position="147"/>
        <end position="169"/>
    </location>
</feature>
<evidence type="ECO:0000256" key="6">
    <source>
        <dbReference type="PIRNR" id="PIRNR018968"/>
    </source>
</evidence>
<dbReference type="PIRSF" id="PIRSF018968">
    <property type="entry name" value="ABC_permease_BceB"/>
    <property type="match status" value="1"/>
</dbReference>
<gene>
    <name evidence="8" type="ORF">CN307_29370</name>
</gene>
<comment type="similarity">
    <text evidence="6">Belongs to the ABC-4 integral membrane protein family.</text>
</comment>
<proteinExistence type="inferred from homology"/>
<accession>A0A2A8ZU50</accession>
<feature type="transmembrane region" description="Helical" evidence="6">
    <location>
        <begin position="498"/>
        <end position="522"/>
    </location>
</feature>
<keyword evidence="5 6" id="KW-0472">Membrane</keyword>
<comment type="subcellular location">
    <subcellularLocation>
        <location evidence="1 6">Cell membrane</location>
        <topology evidence="1 6">Multi-pass membrane protein</topology>
    </subcellularLocation>
</comment>
<dbReference type="PANTHER" id="PTHR46795:SF3">
    <property type="entry name" value="ABC TRANSPORTER PERMEASE"/>
    <property type="match status" value="1"/>
</dbReference>
<dbReference type="GO" id="GO:0055085">
    <property type="term" value="P:transmembrane transport"/>
    <property type="evidence" value="ECO:0007669"/>
    <property type="project" value="UniProtKB-UniRule"/>
</dbReference>
<evidence type="ECO:0000259" key="7">
    <source>
        <dbReference type="Pfam" id="PF02687"/>
    </source>
</evidence>
<feature type="domain" description="ABC3 transporter permease C-terminal" evidence="7">
    <location>
        <begin position="60"/>
        <end position="179"/>
    </location>
</feature>
<dbReference type="GO" id="GO:0005886">
    <property type="term" value="C:plasma membrane"/>
    <property type="evidence" value="ECO:0007669"/>
    <property type="project" value="UniProtKB-SubCell"/>
</dbReference>
<dbReference type="EMBL" id="NTRR01000075">
    <property type="protein sequence ID" value="PFE08086.1"/>
    <property type="molecule type" value="Genomic_DNA"/>
</dbReference>
<organism evidence="8 9">
    <name type="scientific">Bacillus cereus</name>
    <dbReference type="NCBI Taxonomy" id="1396"/>
    <lineage>
        <taxon>Bacteria</taxon>
        <taxon>Bacillati</taxon>
        <taxon>Bacillota</taxon>
        <taxon>Bacilli</taxon>
        <taxon>Bacillales</taxon>
        <taxon>Bacillaceae</taxon>
        <taxon>Bacillus</taxon>
        <taxon>Bacillus cereus group</taxon>
    </lineage>
</organism>
<name>A0A2A8ZU50_BACCE</name>
<feature type="transmembrane region" description="Helical" evidence="6">
    <location>
        <begin position="17"/>
        <end position="38"/>
    </location>
</feature>
<reference evidence="8 9" key="1">
    <citation type="submission" date="2017-09" db="EMBL/GenBank/DDBJ databases">
        <title>Large-scale bioinformatics analysis of Bacillus genomes uncovers conserved roles of natural products in bacterial physiology.</title>
        <authorList>
            <consortium name="Agbiome Team Llc"/>
            <person name="Bleich R.M."/>
            <person name="Grubbs K.J."/>
            <person name="Santa Maria K.C."/>
            <person name="Allen S.E."/>
            <person name="Farag S."/>
            <person name="Shank E.A."/>
            <person name="Bowers A."/>
        </authorList>
    </citation>
    <scope>NUCLEOTIDE SEQUENCE [LARGE SCALE GENOMIC DNA]</scope>
    <source>
        <strain evidence="8 9">AFS022681</strain>
    </source>
</reference>
<evidence type="ECO:0000313" key="9">
    <source>
        <dbReference type="Proteomes" id="UP000220032"/>
    </source>
</evidence>
<feature type="transmembrane region" description="Helical" evidence="6">
    <location>
        <begin position="100"/>
        <end position="127"/>
    </location>
</feature>
<feature type="transmembrane region" description="Helical" evidence="6">
    <location>
        <begin position="201"/>
        <end position="222"/>
    </location>
</feature>
<evidence type="ECO:0000313" key="8">
    <source>
        <dbReference type="EMBL" id="PFE08086.1"/>
    </source>
</evidence>
<dbReference type="Proteomes" id="UP000220032">
    <property type="component" value="Unassembled WGS sequence"/>
</dbReference>
<dbReference type="PANTHER" id="PTHR46795">
    <property type="entry name" value="ABC TRANSPORTER PERMEASE-RELATED-RELATED"/>
    <property type="match status" value="1"/>
</dbReference>
<sequence>MLFKISMSGLKSKLQDYIVLLLGLIISISIFYMFQTLAQNKAFLESNSNVAAIVFAFQIGSVLLAIITFFYILYANSFLLSLRQKEFGMYMMLGAKKHKVTLLMFIETIVLGAASLVIGITIGVGLADGIGQLLMTQLEFSGEGYQAFYIPSMTVTCIFFFVLFVLSAIMNSMKFSRISVLQLVHADEQTERVAVKGKMTVVVAFLGLLLLGIGYTSLIYISQLQGEDIISIPTFMAIGLITATVGTYMLFGSLLPVMMKKVHSNKKRREKGLNAFTFAQLNFRINSLTNVLATVAILVALGAGGIACGMAFKNNVLKQTDKGTIYDSVVHNPTVEEKKLLDGIPFKEQLEYRYKVDDTYVYYIKEELENNRPLVKDRKNEKTMKVSEKIPMNAFALSRQWGKDDGKPKQWIDAFQKIQPKYMYPNHEVKIVNQNIYDNMKGTENKVFIGKADNFGTYVKEWKKLDELHVVKYKDVKAEELDSKYQTYKSNQSLSSGLMFMGFFVGIAFLAMMASCLMFKVLSGASKDCTRYQMLRKIGVRRKLLTQSIYKELFFVFLVPAIVGIVHVLVGMNMFGPLLIDPYFRIWLPLVIFVVIYLIYYLITVQLYKRIVLPKEK</sequence>
<comment type="caution">
    <text evidence="8">The sequence shown here is derived from an EMBL/GenBank/DDBJ whole genome shotgun (WGS) entry which is preliminary data.</text>
</comment>
<evidence type="ECO:0000256" key="2">
    <source>
        <dbReference type="ARBA" id="ARBA00022475"/>
    </source>
</evidence>
<keyword evidence="6" id="KW-0813">Transport</keyword>
<evidence type="ECO:0000256" key="1">
    <source>
        <dbReference type="ARBA" id="ARBA00004651"/>
    </source>
</evidence>
<feature type="transmembrane region" description="Helical" evidence="6">
    <location>
        <begin position="50"/>
        <end position="79"/>
    </location>
</feature>
<dbReference type="RefSeq" id="WP_098343986.1">
    <property type="nucleotide sequence ID" value="NZ_NTRR01000075.1"/>
</dbReference>
<protein>
    <submittedName>
        <fullName evidence="8">ABC transporter permease</fullName>
    </submittedName>
</protein>
<keyword evidence="3 6" id="KW-0812">Transmembrane</keyword>
<evidence type="ECO:0000256" key="5">
    <source>
        <dbReference type="ARBA" id="ARBA00023136"/>
    </source>
</evidence>
<feature type="transmembrane region" description="Helical" evidence="6">
    <location>
        <begin position="234"/>
        <end position="259"/>
    </location>
</feature>
<dbReference type="AlphaFoldDB" id="A0A2A8ZU50"/>
<dbReference type="InterPro" id="IPR003838">
    <property type="entry name" value="ABC3_permease_C"/>
</dbReference>
<feature type="transmembrane region" description="Helical" evidence="6">
    <location>
        <begin position="586"/>
        <end position="608"/>
    </location>
</feature>
<feature type="transmembrane region" description="Helical" evidence="6">
    <location>
        <begin position="291"/>
        <end position="312"/>
    </location>
</feature>
<dbReference type="InterPro" id="IPR027022">
    <property type="entry name" value="ABC_permease_BceB-typ"/>
</dbReference>
<feature type="transmembrane region" description="Helical" evidence="6">
    <location>
        <begin position="553"/>
        <end position="580"/>
    </location>
</feature>
<evidence type="ECO:0000256" key="3">
    <source>
        <dbReference type="ARBA" id="ARBA00022692"/>
    </source>
</evidence>
<keyword evidence="2 6" id="KW-1003">Cell membrane</keyword>
<dbReference type="InterPro" id="IPR052536">
    <property type="entry name" value="ABC-4_Integral_Memb_Prot"/>
</dbReference>
<keyword evidence="4 6" id="KW-1133">Transmembrane helix</keyword>
<evidence type="ECO:0000256" key="4">
    <source>
        <dbReference type="ARBA" id="ARBA00022989"/>
    </source>
</evidence>